<proteinExistence type="predicted"/>
<dbReference type="STRING" id="983506.L8WU34"/>
<dbReference type="Proteomes" id="UP000011668">
    <property type="component" value="Unassembled WGS sequence"/>
</dbReference>
<dbReference type="Pfam" id="PF26146">
    <property type="entry name" value="PI-PLC_X"/>
    <property type="match status" value="1"/>
</dbReference>
<reference evidence="2 3" key="1">
    <citation type="journal article" date="2013" name="Nat. Commun.">
        <title>The evolution and pathogenic mechanisms of the rice sheath blight pathogen.</title>
        <authorList>
            <person name="Zheng A."/>
            <person name="Lin R."/>
            <person name="Xu L."/>
            <person name="Qin P."/>
            <person name="Tang C."/>
            <person name="Ai P."/>
            <person name="Zhang D."/>
            <person name="Liu Y."/>
            <person name="Sun Z."/>
            <person name="Feng H."/>
            <person name="Wang Y."/>
            <person name="Chen Y."/>
            <person name="Liang X."/>
            <person name="Fu R."/>
            <person name="Li Q."/>
            <person name="Zhang J."/>
            <person name="Yu X."/>
            <person name="Xie Z."/>
            <person name="Ding L."/>
            <person name="Guan P."/>
            <person name="Tang J."/>
            <person name="Liang Y."/>
            <person name="Wang S."/>
            <person name="Deng Q."/>
            <person name="Li S."/>
            <person name="Zhu J."/>
            <person name="Wang L."/>
            <person name="Liu H."/>
            <person name="Li P."/>
        </authorList>
    </citation>
    <scope>NUCLEOTIDE SEQUENCE [LARGE SCALE GENOMIC DNA]</scope>
    <source>
        <strain evidence="3">AG-1 IA</strain>
    </source>
</reference>
<dbReference type="GO" id="GO:0008081">
    <property type="term" value="F:phosphoric diester hydrolase activity"/>
    <property type="evidence" value="ECO:0007669"/>
    <property type="project" value="InterPro"/>
</dbReference>
<organism evidence="2 3">
    <name type="scientific">Thanatephorus cucumeris (strain AG1-IA)</name>
    <name type="common">Rice sheath blight fungus</name>
    <name type="synonym">Rhizoctonia solani</name>
    <dbReference type="NCBI Taxonomy" id="983506"/>
    <lineage>
        <taxon>Eukaryota</taxon>
        <taxon>Fungi</taxon>
        <taxon>Dikarya</taxon>
        <taxon>Basidiomycota</taxon>
        <taxon>Agaricomycotina</taxon>
        <taxon>Agaricomycetes</taxon>
        <taxon>Cantharellales</taxon>
        <taxon>Ceratobasidiaceae</taxon>
        <taxon>Rhizoctonia</taxon>
        <taxon>Rhizoctonia solani AG-1</taxon>
    </lineage>
</organism>
<dbReference type="HOGENOM" id="CLU_783423_0_0_1"/>
<accession>L8WU34</accession>
<gene>
    <name evidence="2" type="ORF">AG1IA_05704</name>
</gene>
<dbReference type="OrthoDB" id="3187253at2759"/>
<feature type="region of interest" description="Disordered" evidence="1">
    <location>
        <begin position="206"/>
        <end position="243"/>
    </location>
</feature>
<name>L8WU34_THACA</name>
<sequence>MPYIVHSLGWRITHILAHQNQIMDGLSSTRSRHLNLDQWRLSGIMPYVYTPLSGSVARNAWPTLGSMISSGKRLVVIMDYPTNSGGVPWIITEFNNLWETPFGQIDANFPCKVDRVNGSPNGKMYMINHSLNYKFLVSDDIIVPDRVKAPTTNSVASLRTLGRGPLAHICPSRLGRQGRPVDRAKTIQSIDMSPASWGYIHRPEVRRKAHTSPGIGGPRGGDKNHDIAIDPDNSHSRRTIRHTNHEDPTQIMVALVTKRSNPKMFLLLLLTRMTFSFKLTPLPKIRQTGNNHGKARLRPRYKVQDSKWEIEIIDSLTEAVIRLRRLYHANQAIFYQEPTKIAEHLRITSRLKPI</sequence>
<evidence type="ECO:0000256" key="1">
    <source>
        <dbReference type="SAM" id="MobiDB-lite"/>
    </source>
</evidence>
<evidence type="ECO:0000313" key="2">
    <source>
        <dbReference type="EMBL" id="ELU40263.1"/>
    </source>
</evidence>
<dbReference type="GO" id="GO:0006629">
    <property type="term" value="P:lipid metabolic process"/>
    <property type="evidence" value="ECO:0007669"/>
    <property type="project" value="InterPro"/>
</dbReference>
<keyword evidence="3" id="KW-1185">Reference proteome</keyword>
<evidence type="ECO:0000313" key="3">
    <source>
        <dbReference type="Proteomes" id="UP000011668"/>
    </source>
</evidence>
<comment type="caution">
    <text evidence="2">The sequence shown here is derived from an EMBL/GenBank/DDBJ whole genome shotgun (WGS) entry which is preliminary data.</text>
</comment>
<protein>
    <submittedName>
        <fullName evidence="2">Uncharacterized protein</fullName>
    </submittedName>
</protein>
<dbReference type="SUPFAM" id="SSF51695">
    <property type="entry name" value="PLC-like phosphodiesterases"/>
    <property type="match status" value="1"/>
</dbReference>
<feature type="compositionally biased region" description="Basic and acidic residues" evidence="1">
    <location>
        <begin position="220"/>
        <end position="235"/>
    </location>
</feature>
<dbReference type="InterPro" id="IPR017946">
    <property type="entry name" value="PLC-like_Pdiesterase_TIM-brl"/>
</dbReference>
<dbReference type="AlphaFoldDB" id="L8WU34"/>
<dbReference type="EMBL" id="AFRT01001470">
    <property type="protein sequence ID" value="ELU40263.1"/>
    <property type="molecule type" value="Genomic_DNA"/>
</dbReference>